<dbReference type="InterPro" id="IPR002934">
    <property type="entry name" value="Polymerase_NTP_transf_dom"/>
</dbReference>
<dbReference type="Pfam" id="PF01909">
    <property type="entry name" value="NTP_transf_2"/>
    <property type="match status" value="1"/>
</dbReference>
<dbReference type="GO" id="GO:0016301">
    <property type="term" value="F:kinase activity"/>
    <property type="evidence" value="ECO:0007669"/>
    <property type="project" value="UniProtKB-KW"/>
</dbReference>
<sequence length="102" mass="11830">MLAFEAEIADITRQIGERFNPEQVYLFGSCAKGWAHSRSDIDLCIIMPTRDKRVLVRDMLLELNYERDVDIVVYTPEEWSKHSQDPSTFANVIRRTGVKLRG</sequence>
<dbReference type="GO" id="GO:0016779">
    <property type="term" value="F:nucleotidyltransferase activity"/>
    <property type="evidence" value="ECO:0007669"/>
    <property type="project" value="UniProtKB-KW"/>
</dbReference>
<keyword evidence="2" id="KW-0808">Transferase</keyword>
<reference evidence="3" key="1">
    <citation type="submission" date="2014-11" db="EMBL/GenBank/DDBJ databases">
        <authorList>
            <person name="Hornung B.V."/>
        </authorList>
    </citation>
    <scope>NUCLEOTIDE SEQUENCE</scope>
    <source>
        <strain evidence="3">INE</strain>
    </source>
</reference>
<evidence type="ECO:0000259" key="1">
    <source>
        <dbReference type="Pfam" id="PF01909"/>
    </source>
</evidence>
<evidence type="ECO:0000313" key="2">
    <source>
        <dbReference type="EMBL" id="CAA7600494.1"/>
    </source>
</evidence>
<proteinExistence type="predicted"/>
<dbReference type="PANTHER" id="PTHR43449:SF1">
    <property type="entry name" value="POLYMERASE BETA NUCLEOTIDYLTRANSFERASE DOMAIN-CONTAINING PROTEIN"/>
    <property type="match status" value="1"/>
</dbReference>
<organism evidence="2">
    <name type="scientific">Acididesulfobacillus acetoxydans</name>
    <dbReference type="NCBI Taxonomy" id="1561005"/>
    <lineage>
        <taxon>Bacteria</taxon>
        <taxon>Bacillati</taxon>
        <taxon>Bacillota</taxon>
        <taxon>Clostridia</taxon>
        <taxon>Eubacteriales</taxon>
        <taxon>Peptococcaceae</taxon>
        <taxon>Acididesulfobacillus</taxon>
    </lineage>
</organism>
<reference evidence="2" key="2">
    <citation type="submission" date="2020-01" db="EMBL/GenBank/DDBJ databases">
        <authorList>
            <person name="Hornung B."/>
        </authorList>
    </citation>
    <scope>NUCLEOTIDE SEQUENCE</scope>
    <source>
        <strain evidence="2">PacBioINE</strain>
    </source>
</reference>
<name>A0A8S0WMA4_9FIRM</name>
<keyword evidence="2" id="KW-0548">Nucleotidyltransferase</keyword>
<dbReference type="Proteomes" id="UP001071230">
    <property type="component" value="Unassembled WGS sequence"/>
</dbReference>
<protein>
    <submittedName>
        <fullName evidence="3">GrpB/Dephospho-CoA kinase</fullName>
    </submittedName>
    <submittedName>
        <fullName evidence="2">Nucleotidyltransferase domain protein</fullName>
        <ecNumber evidence="2">2.7.7.-</ecNumber>
    </submittedName>
</protein>
<dbReference type="KEGG" id="aacx:DEACI_1147"/>
<feature type="domain" description="Polymerase nucleotidyl transferase" evidence="1">
    <location>
        <begin position="13"/>
        <end position="80"/>
    </location>
</feature>
<evidence type="ECO:0000313" key="4">
    <source>
        <dbReference type="Proteomes" id="UP001071230"/>
    </source>
</evidence>
<dbReference type="InterPro" id="IPR043519">
    <property type="entry name" value="NT_sf"/>
</dbReference>
<dbReference type="PANTHER" id="PTHR43449">
    <property type="entry name" value="NUCLEOTIDYLTRANSFERASE"/>
    <property type="match status" value="1"/>
</dbReference>
<keyword evidence="4" id="KW-1185">Reference proteome</keyword>
<dbReference type="CDD" id="cd05403">
    <property type="entry name" value="NT_KNTase_like"/>
    <property type="match status" value="1"/>
</dbReference>
<dbReference type="Proteomes" id="UP000836597">
    <property type="component" value="Chromosome"/>
</dbReference>
<dbReference type="EMBL" id="CDGJ01000032">
    <property type="protein sequence ID" value="CEJ06628.1"/>
    <property type="molecule type" value="Genomic_DNA"/>
</dbReference>
<keyword evidence="3" id="KW-0418">Kinase</keyword>
<dbReference type="SUPFAM" id="SSF81301">
    <property type="entry name" value="Nucleotidyltransferase"/>
    <property type="match status" value="1"/>
</dbReference>
<dbReference type="AlphaFoldDB" id="A0A8S0WMA4"/>
<dbReference type="Gene3D" id="3.30.460.10">
    <property type="entry name" value="Beta Polymerase, domain 2"/>
    <property type="match status" value="1"/>
</dbReference>
<dbReference type="EC" id="2.7.7.-" evidence="2"/>
<dbReference type="EMBL" id="LR746496">
    <property type="protein sequence ID" value="CAA7600494.1"/>
    <property type="molecule type" value="Genomic_DNA"/>
</dbReference>
<accession>A0A8S0WMA4</accession>
<evidence type="ECO:0000313" key="3">
    <source>
        <dbReference type="EMBL" id="CEJ06628.1"/>
    </source>
</evidence>
<gene>
    <name evidence="3" type="ORF">DEACI_1077</name>
    <name evidence="2" type="ORF">DEACI_1147</name>
</gene>